<organism evidence="2 3">
    <name type="scientific">Bacteroides stercoris</name>
    <dbReference type="NCBI Taxonomy" id="46506"/>
    <lineage>
        <taxon>Bacteria</taxon>
        <taxon>Pseudomonadati</taxon>
        <taxon>Bacteroidota</taxon>
        <taxon>Bacteroidia</taxon>
        <taxon>Bacteroidales</taxon>
        <taxon>Bacteroidaceae</taxon>
        <taxon>Bacteroides</taxon>
    </lineage>
</organism>
<dbReference type="RefSeq" id="WP_151871359.1">
    <property type="nucleotide sequence ID" value="NZ_RCXV01000012.1"/>
</dbReference>
<proteinExistence type="predicted"/>
<keyword evidence="1" id="KW-0812">Transmembrane</keyword>
<dbReference type="Proteomes" id="UP000467334">
    <property type="component" value="Unassembled WGS sequence"/>
</dbReference>
<evidence type="ECO:0000313" key="2">
    <source>
        <dbReference type="EMBL" id="KAB5314982.1"/>
    </source>
</evidence>
<keyword evidence="1" id="KW-0472">Membrane</keyword>
<comment type="caution">
    <text evidence="2">The sequence shown here is derived from an EMBL/GenBank/DDBJ whole genome shotgun (WGS) entry which is preliminary data.</text>
</comment>
<keyword evidence="1" id="KW-1133">Transmembrane helix</keyword>
<evidence type="ECO:0000313" key="3">
    <source>
        <dbReference type="Proteomes" id="UP000467334"/>
    </source>
</evidence>
<feature type="transmembrane region" description="Helical" evidence="1">
    <location>
        <begin position="20"/>
        <end position="40"/>
    </location>
</feature>
<dbReference type="EMBL" id="WCLE01000012">
    <property type="protein sequence ID" value="KAB5314982.1"/>
    <property type="molecule type" value="Genomic_DNA"/>
</dbReference>
<dbReference type="AlphaFoldDB" id="A0A7J5LDQ5"/>
<name>A0A7J5LDQ5_BACSE</name>
<sequence>MNTDAVNAALQVGKGISDFGMVAIAGAFFLIICGVMWLFIFKWFKHLVDNVITRQEKVINDLLVETKAQNEVLSDINEGLKPISQMQINSVCNNFFDLDCERLCRLVRNVRDENNIDDKQKTRRKIETRCNAIIKKRSIELDNFIHRGKRLSEFMSTDWVKKFSDIIESEIYNPIGANNARAYANIKTAIDEVKVEFFNNMNK</sequence>
<accession>A0A7J5LDQ5</accession>
<protein>
    <submittedName>
        <fullName evidence="2">Uncharacterized protein</fullName>
    </submittedName>
</protein>
<reference evidence="2 3" key="1">
    <citation type="journal article" date="2019" name="Nat. Med.">
        <title>A library of human gut bacterial isolates paired with longitudinal multiomics data enables mechanistic microbiome research.</title>
        <authorList>
            <person name="Poyet M."/>
            <person name="Groussin M."/>
            <person name="Gibbons S.M."/>
            <person name="Avila-Pacheco J."/>
            <person name="Jiang X."/>
            <person name="Kearney S.M."/>
            <person name="Perrotta A.R."/>
            <person name="Berdy B."/>
            <person name="Zhao S."/>
            <person name="Lieberman T.D."/>
            <person name="Swanson P.K."/>
            <person name="Smith M."/>
            <person name="Roesemann S."/>
            <person name="Alexander J.E."/>
            <person name="Rich S.A."/>
            <person name="Livny J."/>
            <person name="Vlamakis H."/>
            <person name="Clish C."/>
            <person name="Bullock K."/>
            <person name="Deik A."/>
            <person name="Scott J."/>
            <person name="Pierce K.A."/>
            <person name="Xavier R.J."/>
            <person name="Alm E.J."/>
        </authorList>
    </citation>
    <scope>NUCLEOTIDE SEQUENCE [LARGE SCALE GENOMIC DNA]</scope>
    <source>
        <strain evidence="2 3">BIOML-A6</strain>
    </source>
</reference>
<evidence type="ECO:0000256" key="1">
    <source>
        <dbReference type="SAM" id="Phobius"/>
    </source>
</evidence>
<gene>
    <name evidence="2" type="ORF">F9958_07550</name>
</gene>